<dbReference type="InterPro" id="IPR003018">
    <property type="entry name" value="GAF"/>
</dbReference>
<dbReference type="Gene3D" id="1.10.8.60">
    <property type="match status" value="1"/>
</dbReference>
<evidence type="ECO:0000313" key="8">
    <source>
        <dbReference type="Proteomes" id="UP000001890"/>
    </source>
</evidence>
<dbReference type="Pfam" id="PF00158">
    <property type="entry name" value="Sigma54_activat"/>
    <property type="match status" value="1"/>
</dbReference>
<organism evidence="7 8">
    <name type="scientific">Xanthomonas albilineans (strain GPE PC73 / CFBP 7063)</name>
    <dbReference type="NCBI Taxonomy" id="380358"/>
    <lineage>
        <taxon>Bacteria</taxon>
        <taxon>Pseudomonadati</taxon>
        <taxon>Pseudomonadota</taxon>
        <taxon>Gammaproteobacteria</taxon>
        <taxon>Lysobacterales</taxon>
        <taxon>Lysobacteraceae</taxon>
        <taxon>Xanthomonas</taxon>
    </lineage>
</organism>
<dbReference type="CDD" id="cd00009">
    <property type="entry name" value="AAA"/>
    <property type="match status" value="1"/>
</dbReference>
<dbReference type="InterPro" id="IPR025662">
    <property type="entry name" value="Sigma_54_int_dom_ATP-bd_1"/>
</dbReference>
<name>D2UEA1_XANAP</name>
<evidence type="ECO:0000259" key="6">
    <source>
        <dbReference type="PROSITE" id="PS50045"/>
    </source>
</evidence>
<sequence>MTHAHQLAALLPLLSDLTQDLPDAERYRRLLQGLRALLPCDATALLRLEGQELVPVAVNGLSPDTLGRRFQVTEHPRLAELLNAKGPIRFPADSPLPDPYDGLVEGIHGHLPVHDCLGCALTVEGRPWGLLTLDALETERFSCVELDLLEAFASLASASVAASSRIRALADQAKAAQEQVAYALENHRSVRQLIGQSKAIKQLLKDISLAGPSDLFVLIQGETGVGKELVARALHGASMRADKPMISINCAALPDTLVESELFGHVKGAYTGSVSDRRGKFELAHTGTLFLDEVGELPLATQAKLLRVLQEGQVQRLGSDREHRVDVRVIAATNRDLALQVRQGLMRADFYHRLSVFPLFVPPLRDRGRDVLTVSGFFLEEARARHRLGGLRLDASAQAALLSYDWPGNVRELEHTIGRAVIRALGEQATRPRILSLSASDLGLAVHEPLSTPLQATRPPSITGTFRGAVAAFEESLIRNALDRHNYRWAAAARELHLDRANLARMAKRMGIKGPA</sequence>
<feature type="domain" description="Sigma-54 factor interaction" evidence="6">
    <location>
        <begin position="193"/>
        <end position="422"/>
    </location>
</feature>
<dbReference type="InterPro" id="IPR003593">
    <property type="entry name" value="AAA+_ATPase"/>
</dbReference>
<keyword evidence="4" id="KW-0238">DNA-binding</keyword>
<dbReference type="eggNOG" id="COG3604">
    <property type="taxonomic scope" value="Bacteria"/>
</dbReference>
<keyword evidence="8" id="KW-1185">Reference proteome</keyword>
<dbReference type="PROSITE" id="PS50045">
    <property type="entry name" value="SIGMA54_INTERACT_4"/>
    <property type="match status" value="1"/>
</dbReference>
<dbReference type="GeneID" id="57877185"/>
<keyword evidence="2" id="KW-0067">ATP-binding</keyword>
<dbReference type="Pfam" id="PF01590">
    <property type="entry name" value="GAF"/>
    <property type="match status" value="1"/>
</dbReference>
<accession>D2UEA1</accession>
<dbReference type="InterPro" id="IPR027417">
    <property type="entry name" value="P-loop_NTPase"/>
</dbReference>
<evidence type="ECO:0000256" key="2">
    <source>
        <dbReference type="ARBA" id="ARBA00022840"/>
    </source>
</evidence>
<dbReference type="Gene3D" id="3.30.450.40">
    <property type="match status" value="1"/>
</dbReference>
<dbReference type="SUPFAM" id="SSF46689">
    <property type="entry name" value="Homeodomain-like"/>
    <property type="match status" value="1"/>
</dbReference>
<keyword evidence="5" id="KW-0804">Transcription</keyword>
<dbReference type="InterPro" id="IPR058031">
    <property type="entry name" value="AAA_lid_NorR"/>
</dbReference>
<proteinExistence type="predicted"/>
<evidence type="ECO:0000256" key="4">
    <source>
        <dbReference type="ARBA" id="ARBA00023125"/>
    </source>
</evidence>
<dbReference type="STRING" id="380358.XALC_1881"/>
<dbReference type="GO" id="GO:0006355">
    <property type="term" value="P:regulation of DNA-templated transcription"/>
    <property type="evidence" value="ECO:0007669"/>
    <property type="project" value="InterPro"/>
</dbReference>
<dbReference type="Gene3D" id="3.40.50.300">
    <property type="entry name" value="P-loop containing nucleotide triphosphate hydrolases"/>
    <property type="match status" value="1"/>
</dbReference>
<dbReference type="PROSITE" id="PS00675">
    <property type="entry name" value="SIGMA54_INTERACT_1"/>
    <property type="match status" value="1"/>
</dbReference>
<dbReference type="KEGG" id="xal:XALC_1881"/>
<dbReference type="InterPro" id="IPR009057">
    <property type="entry name" value="Homeodomain-like_sf"/>
</dbReference>
<dbReference type="PANTHER" id="PTHR32071">
    <property type="entry name" value="TRANSCRIPTIONAL REGULATORY PROTEIN"/>
    <property type="match status" value="1"/>
</dbReference>
<dbReference type="SUPFAM" id="SSF55781">
    <property type="entry name" value="GAF domain-like"/>
    <property type="match status" value="1"/>
</dbReference>
<dbReference type="InterPro" id="IPR025943">
    <property type="entry name" value="Sigma_54_int_dom_ATP-bd_2"/>
</dbReference>
<dbReference type="InterPro" id="IPR002078">
    <property type="entry name" value="Sigma_54_int"/>
</dbReference>
<dbReference type="SUPFAM" id="SSF52540">
    <property type="entry name" value="P-loop containing nucleoside triphosphate hydrolases"/>
    <property type="match status" value="1"/>
</dbReference>
<keyword evidence="3" id="KW-0805">Transcription regulation</keyword>
<dbReference type="PANTHER" id="PTHR32071:SF35">
    <property type="entry name" value="ANAEROBIC NITRIC OXIDE REDUCTASE TRANSCRIPTION REGULATOR NORR"/>
    <property type="match status" value="1"/>
</dbReference>
<dbReference type="InterPro" id="IPR029016">
    <property type="entry name" value="GAF-like_dom_sf"/>
</dbReference>
<dbReference type="EMBL" id="FP565176">
    <property type="protein sequence ID" value="CBA16370.1"/>
    <property type="molecule type" value="Genomic_DNA"/>
</dbReference>
<dbReference type="AlphaFoldDB" id="D2UEA1"/>
<gene>
    <name evidence="7" type="ordered locus">XALc_1881</name>
</gene>
<dbReference type="GO" id="GO:0003677">
    <property type="term" value="F:DNA binding"/>
    <property type="evidence" value="ECO:0007669"/>
    <property type="project" value="UniProtKB-KW"/>
</dbReference>
<dbReference type="Proteomes" id="UP000001890">
    <property type="component" value="Chromosome"/>
</dbReference>
<dbReference type="OrthoDB" id="9804019at2"/>
<evidence type="ECO:0000256" key="1">
    <source>
        <dbReference type="ARBA" id="ARBA00022741"/>
    </source>
</evidence>
<dbReference type="Pfam" id="PF25601">
    <property type="entry name" value="AAA_lid_14"/>
    <property type="match status" value="1"/>
</dbReference>
<dbReference type="PROSITE" id="PS00688">
    <property type="entry name" value="SIGMA54_INTERACT_3"/>
    <property type="match status" value="1"/>
</dbReference>
<dbReference type="InterPro" id="IPR025944">
    <property type="entry name" value="Sigma_54_int_dom_CS"/>
</dbReference>
<dbReference type="SMART" id="SM00382">
    <property type="entry name" value="AAA"/>
    <property type="match status" value="1"/>
</dbReference>
<dbReference type="FunFam" id="3.40.50.300:FF:000006">
    <property type="entry name" value="DNA-binding transcriptional regulator NtrC"/>
    <property type="match status" value="1"/>
</dbReference>
<dbReference type="SMART" id="SM00065">
    <property type="entry name" value="GAF"/>
    <property type="match status" value="1"/>
</dbReference>
<keyword evidence="1" id="KW-0547">Nucleotide-binding</keyword>
<reference evidence="7 8" key="1">
    <citation type="journal article" date="2009" name="BMC Genomics">
        <title>The complete genome sequence of Xanthomonas albilineans provides new insights into the reductive genome evolution of the xylem-limited Xanthomonadaceae.</title>
        <authorList>
            <person name="Pieretti I."/>
            <person name="Royer M."/>
            <person name="Barbe V."/>
            <person name="Carrere S."/>
            <person name="Koebnik R."/>
            <person name="Cociancich S."/>
            <person name="Couloux A."/>
            <person name="Darrasse A."/>
            <person name="Gouzy J."/>
            <person name="Jacques M.A."/>
            <person name="Lauber E."/>
            <person name="Manceau C."/>
            <person name="Mangenot S."/>
            <person name="Poussier S."/>
            <person name="Segurens B."/>
            <person name="Szurek B."/>
            <person name="Verdier V."/>
            <person name="Arlat M."/>
            <person name="Rott P."/>
        </authorList>
    </citation>
    <scope>NUCLEOTIDE SEQUENCE [LARGE SCALE GENOMIC DNA]</scope>
    <source>
        <strain evidence="8">GPE PC73 / CFBP 7063</strain>
    </source>
</reference>
<dbReference type="PROSITE" id="PS00676">
    <property type="entry name" value="SIGMA54_INTERACT_2"/>
    <property type="match status" value="1"/>
</dbReference>
<evidence type="ECO:0000256" key="5">
    <source>
        <dbReference type="ARBA" id="ARBA00023163"/>
    </source>
</evidence>
<evidence type="ECO:0000313" key="7">
    <source>
        <dbReference type="EMBL" id="CBA16370.1"/>
    </source>
</evidence>
<dbReference type="RefSeq" id="WP_012916369.1">
    <property type="nucleotide sequence ID" value="NC_013722.1"/>
</dbReference>
<protein>
    <submittedName>
        <fullName evidence="7">Putative sigma-54 dependent transcriptional regulator transcription regulator protein</fullName>
    </submittedName>
</protein>
<dbReference type="Gene3D" id="1.10.10.60">
    <property type="entry name" value="Homeodomain-like"/>
    <property type="match status" value="1"/>
</dbReference>
<dbReference type="PATRIC" id="fig|29447.3.peg.1832"/>
<dbReference type="NCBIfam" id="NF003451">
    <property type="entry name" value="PRK05022.1"/>
    <property type="match status" value="1"/>
</dbReference>
<dbReference type="GO" id="GO:0005524">
    <property type="term" value="F:ATP binding"/>
    <property type="evidence" value="ECO:0007669"/>
    <property type="project" value="UniProtKB-KW"/>
</dbReference>
<evidence type="ECO:0000256" key="3">
    <source>
        <dbReference type="ARBA" id="ARBA00023015"/>
    </source>
</evidence>